<evidence type="ECO:0000256" key="2">
    <source>
        <dbReference type="SAM" id="Phobius"/>
    </source>
</evidence>
<protein>
    <submittedName>
        <fullName evidence="3">Uncharacterized protein</fullName>
    </submittedName>
</protein>
<feature type="transmembrane region" description="Helical" evidence="2">
    <location>
        <begin position="157"/>
        <end position="176"/>
    </location>
</feature>
<gene>
    <name evidence="3" type="ORF">PPYR1160_LOCUS3268</name>
</gene>
<dbReference type="EMBL" id="HBEA01004314">
    <property type="protein sequence ID" value="CAD8253776.1"/>
    <property type="molecule type" value="Transcribed_RNA"/>
</dbReference>
<feature type="transmembrane region" description="Helical" evidence="2">
    <location>
        <begin position="126"/>
        <end position="145"/>
    </location>
</feature>
<sequence>MSDDGAHDKAAALGGSIGSSESKVAVDGSGRGLRRGAGSSKAKAEAEAEAEADGAGRGGKWNLRSICDRARGGISRPGVESQRSIRLSVNSGRVLRDVYGELLIPQIAGDEPTVSPAVPPPLWKTWFLTSLGLFLIFIVVAPRLGPVLEDAGLENSYGRGIVVLGVNIFGNVYFGAPLMTFIFGDWLHQYTAVEASRGIDPWRKWLFTGIHNPWWMVALNGSFALMLVFALATPA</sequence>
<proteinExistence type="predicted"/>
<accession>A0A7R9Y9G2</accession>
<feature type="transmembrane region" description="Helical" evidence="2">
    <location>
        <begin position="214"/>
        <end position="232"/>
    </location>
</feature>
<evidence type="ECO:0000256" key="1">
    <source>
        <dbReference type="SAM" id="MobiDB-lite"/>
    </source>
</evidence>
<feature type="compositionally biased region" description="Basic and acidic residues" evidence="1">
    <location>
        <begin position="1"/>
        <end position="10"/>
    </location>
</feature>
<keyword evidence="2" id="KW-0812">Transmembrane</keyword>
<feature type="region of interest" description="Disordered" evidence="1">
    <location>
        <begin position="1"/>
        <end position="56"/>
    </location>
</feature>
<name>A0A7R9Y9G2_9STRA</name>
<evidence type="ECO:0000313" key="3">
    <source>
        <dbReference type="EMBL" id="CAD8253776.1"/>
    </source>
</evidence>
<reference evidence="3" key="1">
    <citation type="submission" date="2021-01" db="EMBL/GenBank/DDBJ databases">
        <authorList>
            <person name="Corre E."/>
            <person name="Pelletier E."/>
            <person name="Niang G."/>
            <person name="Scheremetjew M."/>
            <person name="Finn R."/>
            <person name="Kale V."/>
            <person name="Holt S."/>
            <person name="Cochrane G."/>
            <person name="Meng A."/>
            <person name="Brown T."/>
            <person name="Cohen L."/>
        </authorList>
    </citation>
    <scope>NUCLEOTIDE SEQUENCE</scope>
    <source>
        <strain evidence="3">CCMP2078</strain>
    </source>
</reference>
<dbReference type="AlphaFoldDB" id="A0A7R9Y9G2"/>
<keyword evidence="2" id="KW-1133">Transmembrane helix</keyword>
<organism evidence="3">
    <name type="scientific">Pinguiococcus pyrenoidosus</name>
    <dbReference type="NCBI Taxonomy" id="172671"/>
    <lineage>
        <taxon>Eukaryota</taxon>
        <taxon>Sar</taxon>
        <taxon>Stramenopiles</taxon>
        <taxon>Ochrophyta</taxon>
        <taxon>Pinguiophyceae</taxon>
        <taxon>Pinguiochrysidales</taxon>
        <taxon>Pinguiochrysidaceae</taxon>
        <taxon>Pinguiococcus</taxon>
    </lineage>
</organism>
<keyword evidence="2" id="KW-0472">Membrane</keyword>